<evidence type="ECO:0000313" key="2">
    <source>
        <dbReference type="Proteomes" id="UP000886595"/>
    </source>
</evidence>
<dbReference type="EMBL" id="JAAMPC010000014">
    <property type="protein sequence ID" value="KAG2266128.1"/>
    <property type="molecule type" value="Genomic_DNA"/>
</dbReference>
<organism evidence="1 2">
    <name type="scientific">Brassica carinata</name>
    <name type="common">Ethiopian mustard</name>
    <name type="synonym">Abyssinian cabbage</name>
    <dbReference type="NCBI Taxonomy" id="52824"/>
    <lineage>
        <taxon>Eukaryota</taxon>
        <taxon>Viridiplantae</taxon>
        <taxon>Streptophyta</taxon>
        <taxon>Embryophyta</taxon>
        <taxon>Tracheophyta</taxon>
        <taxon>Spermatophyta</taxon>
        <taxon>Magnoliopsida</taxon>
        <taxon>eudicotyledons</taxon>
        <taxon>Gunneridae</taxon>
        <taxon>Pentapetalae</taxon>
        <taxon>rosids</taxon>
        <taxon>malvids</taxon>
        <taxon>Brassicales</taxon>
        <taxon>Brassicaceae</taxon>
        <taxon>Brassiceae</taxon>
        <taxon>Brassica</taxon>
    </lineage>
</organism>
<accession>A0A8X7QAQ2</accession>
<keyword evidence="2" id="KW-1185">Reference proteome</keyword>
<protein>
    <submittedName>
        <fullName evidence="1">Uncharacterized protein</fullName>
    </submittedName>
</protein>
<reference evidence="1 2" key="1">
    <citation type="submission" date="2020-02" db="EMBL/GenBank/DDBJ databases">
        <authorList>
            <person name="Ma Q."/>
            <person name="Huang Y."/>
            <person name="Song X."/>
            <person name="Pei D."/>
        </authorList>
    </citation>
    <scope>NUCLEOTIDE SEQUENCE [LARGE SCALE GENOMIC DNA]</scope>
    <source>
        <strain evidence="1">Sxm20200214</strain>
        <tissue evidence="1">Leaf</tissue>
    </source>
</reference>
<name>A0A8X7QAQ2_BRACI</name>
<sequence length="97" mass="10982">MHVEEAKEMAVEEAKGLNQVVEDAKVMACFPFYVYTVKTQTLILLSGSYNTAMDVAVDVIKEDTERLRCALPKCEVLEFVNNGQFLFLVRCSHLLHV</sequence>
<gene>
    <name evidence="1" type="ORF">Bca52824_073207</name>
</gene>
<evidence type="ECO:0000313" key="1">
    <source>
        <dbReference type="EMBL" id="KAG2266128.1"/>
    </source>
</evidence>
<dbReference type="OrthoDB" id="10427095at2759"/>
<dbReference type="Proteomes" id="UP000886595">
    <property type="component" value="Unassembled WGS sequence"/>
</dbReference>
<dbReference type="AlphaFoldDB" id="A0A8X7QAQ2"/>
<proteinExistence type="predicted"/>
<comment type="caution">
    <text evidence="1">The sequence shown here is derived from an EMBL/GenBank/DDBJ whole genome shotgun (WGS) entry which is preliminary data.</text>
</comment>